<evidence type="ECO:0000313" key="4">
    <source>
        <dbReference type="EMBL" id="KAF8404830.1"/>
    </source>
</evidence>
<evidence type="ECO:0000256" key="2">
    <source>
        <dbReference type="ARBA" id="ARBA00061659"/>
    </source>
</evidence>
<sequence length="768" mass="85214">MIIFSSLRQYQEACINKCYTKSTYIDSPCTLPNVLDLVMRFPFHRESITTNNQLLIRLNCQLAKLTRSYQNSDALKLFNQIHSSYHLKPDHYTLSTTLTACANLRDTAAGDQLHAHAIRAGFKAFPHVGNTLLSLYAKAEDLNSVNRVFSEIATPDVYSWTTVLSFYTKLGHIDYAWHLFDLMPQRNVAVWNAIITGCVENGYGGIAFDMFQEMHESGMRHDNYTFASVLSLCCSTELLGFGRQVHSLVIRTGFLVRVSVVNALLTMYFNCGIVRDAYEVFEEAEATMHDQITFNAMIAGLVSRGRDVEALIMFREMQEACLEPTTLTFVSILSSCPSARIGHQVHAQAIKMGFEACTSVSNAAITMYSNCGDLGAAHMVFDRLEEKDLVSWNTMITGYTQGNNFRSAILAYLQMQWAGVEPDDFTVGSLLAYSEFVGIVEMIQALVTKNGLVLSIQVNNALVSAFCKHGKIEHAYRIFGDMSKRNLISWNTIISGCLFNGLPLQGLEIFCDLQMSKLRPGMYTLSIVLSICASISALRHGKQAHGYILRSGFGSETSLGNALVTMYAKCGVLHWSSKVFFGMMERDTVSWNAMISAYAQHGEGKEAVQCFEVMQESGNAEPDQATFTAVLSACSHAGLVDDGTRIFSSMVDDYRVEPGVDHYSCIIDLLGRAGHLDEAERLINSMPFQADSSIWWALLSACTAHGNVRLGRIAAEFLLETEPNNPAVYVLLSNINAAAGQWEEAANVREQMSRTGMMKQPGCSWIRS</sequence>
<dbReference type="InterPro" id="IPR002885">
    <property type="entry name" value="PPR_rpt"/>
</dbReference>
<dbReference type="Gene3D" id="1.25.40.10">
    <property type="entry name" value="Tetratricopeptide repeat domain"/>
    <property type="match status" value="5"/>
</dbReference>
<dbReference type="AlphaFoldDB" id="A0A834ZG50"/>
<evidence type="ECO:0000256" key="3">
    <source>
        <dbReference type="PROSITE-ProRule" id="PRU00708"/>
    </source>
</evidence>
<feature type="repeat" description="PPR" evidence="3">
    <location>
        <begin position="388"/>
        <end position="422"/>
    </location>
</feature>
<organism evidence="4 5">
    <name type="scientific">Tetracentron sinense</name>
    <name type="common">Spur-leaf</name>
    <dbReference type="NCBI Taxonomy" id="13715"/>
    <lineage>
        <taxon>Eukaryota</taxon>
        <taxon>Viridiplantae</taxon>
        <taxon>Streptophyta</taxon>
        <taxon>Embryophyta</taxon>
        <taxon>Tracheophyta</taxon>
        <taxon>Spermatophyta</taxon>
        <taxon>Magnoliopsida</taxon>
        <taxon>Trochodendrales</taxon>
        <taxon>Trochodendraceae</taxon>
        <taxon>Tetracentron</taxon>
    </lineage>
</organism>
<dbReference type="FunFam" id="1.25.40.10:FF:000196">
    <property type="entry name" value="Pentatricopeptide repeat-containing protein At4g14850"/>
    <property type="match status" value="1"/>
</dbReference>
<feature type="repeat" description="PPR" evidence="3">
    <location>
        <begin position="455"/>
        <end position="489"/>
    </location>
</feature>
<evidence type="ECO:0000256" key="1">
    <source>
        <dbReference type="ARBA" id="ARBA00022737"/>
    </source>
</evidence>
<feature type="repeat" description="PPR" evidence="3">
    <location>
        <begin position="587"/>
        <end position="621"/>
    </location>
</feature>
<dbReference type="Pfam" id="PF20431">
    <property type="entry name" value="E_motif"/>
    <property type="match status" value="1"/>
</dbReference>
<dbReference type="Proteomes" id="UP000655225">
    <property type="component" value="Unassembled WGS sequence"/>
</dbReference>
<dbReference type="GO" id="GO:0003723">
    <property type="term" value="F:RNA binding"/>
    <property type="evidence" value="ECO:0007669"/>
    <property type="project" value="InterPro"/>
</dbReference>
<dbReference type="InterPro" id="IPR046960">
    <property type="entry name" value="PPR_At4g14850-like_plant"/>
</dbReference>
<proteinExistence type="inferred from homology"/>
<gene>
    <name evidence="4" type="ORF">HHK36_009719</name>
</gene>
<feature type="repeat" description="PPR" evidence="3">
    <location>
        <begin position="290"/>
        <end position="324"/>
    </location>
</feature>
<dbReference type="EMBL" id="JABCRI010000006">
    <property type="protein sequence ID" value="KAF8404830.1"/>
    <property type="molecule type" value="Genomic_DNA"/>
</dbReference>
<protein>
    <submittedName>
        <fullName evidence="4">Uncharacterized protein</fullName>
    </submittedName>
</protein>
<dbReference type="InterPro" id="IPR011990">
    <property type="entry name" value="TPR-like_helical_dom_sf"/>
</dbReference>
<dbReference type="FunFam" id="1.25.40.10:FF:000090">
    <property type="entry name" value="Pentatricopeptide repeat-containing protein, chloroplastic"/>
    <property type="match status" value="1"/>
</dbReference>
<dbReference type="GO" id="GO:0009451">
    <property type="term" value="P:RNA modification"/>
    <property type="evidence" value="ECO:0007669"/>
    <property type="project" value="InterPro"/>
</dbReference>
<feature type="repeat" description="PPR" evidence="3">
    <location>
        <begin position="156"/>
        <end position="190"/>
    </location>
</feature>
<keyword evidence="5" id="KW-1185">Reference proteome</keyword>
<reference evidence="4 5" key="1">
    <citation type="submission" date="2020-04" db="EMBL/GenBank/DDBJ databases">
        <title>Plant Genome Project.</title>
        <authorList>
            <person name="Zhang R.-G."/>
        </authorList>
    </citation>
    <scope>NUCLEOTIDE SEQUENCE [LARGE SCALE GENOMIC DNA]</scope>
    <source>
        <strain evidence="4">YNK0</strain>
        <tissue evidence="4">Leaf</tissue>
    </source>
</reference>
<name>A0A834ZG50_TETSI</name>
<dbReference type="NCBIfam" id="TIGR00756">
    <property type="entry name" value="PPR"/>
    <property type="match status" value="8"/>
</dbReference>
<dbReference type="OrthoDB" id="751155at2759"/>
<evidence type="ECO:0000313" key="5">
    <source>
        <dbReference type="Proteomes" id="UP000655225"/>
    </source>
</evidence>
<dbReference type="Pfam" id="PF13041">
    <property type="entry name" value="PPR_2"/>
    <property type="match status" value="3"/>
</dbReference>
<dbReference type="InterPro" id="IPR046848">
    <property type="entry name" value="E_motif"/>
</dbReference>
<dbReference type="PROSITE" id="PS51375">
    <property type="entry name" value="PPR"/>
    <property type="match status" value="6"/>
</dbReference>
<dbReference type="OMA" id="SCAAYGN"/>
<dbReference type="PANTHER" id="PTHR47926">
    <property type="entry name" value="PENTATRICOPEPTIDE REPEAT-CONTAINING PROTEIN"/>
    <property type="match status" value="1"/>
</dbReference>
<comment type="similarity">
    <text evidence="2">Belongs to the PPR family. PCMP-E subfamily.</text>
</comment>
<feature type="repeat" description="PPR" evidence="3">
    <location>
        <begin position="623"/>
        <end position="653"/>
    </location>
</feature>
<dbReference type="FunFam" id="1.25.40.10:FF:001174">
    <property type="entry name" value="Pentatricopeptide repeat-containing protein At3g49740"/>
    <property type="match status" value="1"/>
</dbReference>
<keyword evidence="1" id="KW-0677">Repeat</keyword>
<comment type="caution">
    <text evidence="4">The sequence shown here is derived from an EMBL/GenBank/DDBJ whole genome shotgun (WGS) entry which is preliminary data.</text>
</comment>
<dbReference type="Pfam" id="PF01535">
    <property type="entry name" value="PPR"/>
    <property type="match status" value="4"/>
</dbReference>
<accession>A0A834ZG50</accession>